<accession>A0ABV0A5C8</accession>
<proteinExistence type="predicted"/>
<dbReference type="EMBL" id="JAQYXP010000013">
    <property type="protein sequence ID" value="MEN3239044.1"/>
    <property type="molecule type" value="Genomic_DNA"/>
</dbReference>
<name>A0ABV0A5C8_9HYPH</name>
<dbReference type="Proteomes" id="UP001407347">
    <property type="component" value="Unassembled WGS sequence"/>
</dbReference>
<comment type="caution">
    <text evidence="1">The sequence shown here is derived from an EMBL/GenBank/DDBJ whole genome shotgun (WGS) entry which is preliminary data.</text>
</comment>
<keyword evidence="2" id="KW-1185">Reference proteome</keyword>
<reference evidence="1 2" key="1">
    <citation type="journal article" date="2023" name="PLoS ONE">
        <title>Complete genome assembly of Hawai'i environmental nontuberculous mycobacteria reveals unexpected co-isolation with methylobacteria.</title>
        <authorList>
            <person name="Hendrix J."/>
            <person name="Epperson L.E."/>
            <person name="Tong E.I."/>
            <person name="Chan Y.L."/>
            <person name="Hasan N.A."/>
            <person name="Dawrs S.N."/>
            <person name="Norton G.J."/>
            <person name="Virdi R."/>
            <person name="Crooks J.L."/>
            <person name="Chan E.D."/>
            <person name="Honda J.R."/>
            <person name="Strong M."/>
        </authorList>
    </citation>
    <scope>NUCLEOTIDE SEQUENCE [LARGE SCALE GENOMIC DNA]</scope>
    <source>
        <strain evidence="1 2">NJH_HI04-1</strain>
    </source>
</reference>
<protein>
    <submittedName>
        <fullName evidence="1">Uncharacterized protein</fullName>
    </submittedName>
</protein>
<dbReference type="RefSeq" id="WP_346013989.1">
    <property type="nucleotide sequence ID" value="NZ_JAQYXP010000013.1"/>
</dbReference>
<evidence type="ECO:0000313" key="2">
    <source>
        <dbReference type="Proteomes" id="UP001407347"/>
    </source>
</evidence>
<organism evidence="1 2">
    <name type="scientific">Methylobacterium ajmalii</name>
    <dbReference type="NCBI Taxonomy" id="2738439"/>
    <lineage>
        <taxon>Bacteria</taxon>
        <taxon>Pseudomonadati</taxon>
        <taxon>Pseudomonadota</taxon>
        <taxon>Alphaproteobacteria</taxon>
        <taxon>Hyphomicrobiales</taxon>
        <taxon>Methylobacteriaceae</taxon>
        <taxon>Methylobacterium</taxon>
    </lineage>
</organism>
<sequence>MRAEDLSLEEYTLLRRLVGGGPQRHTDDMTVASLRAKQLIEIDHNTNKIFATEKGKSVGRMLRN</sequence>
<gene>
    <name evidence="1" type="ORF">PUR29_37025</name>
</gene>
<evidence type="ECO:0000313" key="1">
    <source>
        <dbReference type="EMBL" id="MEN3239044.1"/>
    </source>
</evidence>